<feature type="region of interest" description="Disordered" evidence="1">
    <location>
        <begin position="72"/>
        <end position="104"/>
    </location>
</feature>
<keyword evidence="2" id="KW-0812">Transmembrane</keyword>
<dbReference type="EMBL" id="HG684822">
    <property type="protein sequence ID" value="CDJ33063.1"/>
    <property type="molecule type" value="Genomic_DNA"/>
</dbReference>
<dbReference type="GeneID" id="25379740"/>
<dbReference type="OrthoDB" id="348073at2759"/>
<dbReference type="Proteomes" id="UP000030744">
    <property type="component" value="Unassembled WGS sequence"/>
</dbReference>
<keyword evidence="2" id="KW-1133">Transmembrane helix</keyword>
<feature type="compositionally biased region" description="Basic and acidic residues" evidence="1">
    <location>
        <begin position="88"/>
        <end position="97"/>
    </location>
</feature>
<evidence type="ECO:0000256" key="2">
    <source>
        <dbReference type="SAM" id="Phobius"/>
    </source>
</evidence>
<feature type="compositionally biased region" description="Low complexity" evidence="1">
    <location>
        <begin position="301"/>
        <end position="313"/>
    </location>
</feature>
<keyword evidence="2" id="KW-0472">Membrane</keyword>
<sequence>MAGEHLPLVGVGVEVSEAGSSESETSSTEATTSHTSTHAGGPIKLKVVMLNVLLAVFVVAALIAHVQLGKSEPVQTRKAAGIPPPTRDAQEPEKSKQAQEVPAEVPVVPEFSVGHEEHFSDSDDDLDGASEDGDGDAAAFPEEQSEAEKGPLSGAEVDTSGRPETTEQEVALRTDGLQGERVVASGTAGSPARTELPTIEEKSEPEEAEDASEDAPQKEPESKDAAEGAATVRAGSPAGEDKLPQQEVPVPPVTPDEQKEPTLGGAQQDAESPPAAPSEEDKKPQTAPLPEEDTKPPATAPPEETTPRAASPPEEGPVDRPASPPEEGPMDRAGSLPDEEAERPSEKKKKKKGKKRRIDTLLSCLKEPMFDQPFVLGDDDLRPHAHILKGSPHDIVIVQDFPIPRKLLQDFLTGEWLDVTVLQMYSNLISVHIDSRIASGLQNDVALLSASELSTAWQLFMNEGRIPTVDPSSIQRALSAEKVVFAMATPLWDWATHKHEGVSGHFVVAVIDRVQHTVSVVDSLPHPRDFYLPILDFLKHVAQQLHDPTAGPVPAYEASPHVPERFGRSIANACGAFCMENILCIAEGRLPNYKMSDAKVIRLRMVMELIEGLWDRPLVNGQIRESFGSFKG</sequence>
<accession>U6KC51</accession>
<name>U6KC51_9EIME</name>
<dbReference type="VEuPathDB" id="ToxoDB:EMH_0050570"/>
<organism evidence="3 4">
    <name type="scientific">Eimeria mitis</name>
    <dbReference type="NCBI Taxonomy" id="44415"/>
    <lineage>
        <taxon>Eukaryota</taxon>
        <taxon>Sar</taxon>
        <taxon>Alveolata</taxon>
        <taxon>Apicomplexa</taxon>
        <taxon>Conoidasida</taxon>
        <taxon>Coccidia</taxon>
        <taxon>Eucoccidiorida</taxon>
        <taxon>Eimeriorina</taxon>
        <taxon>Eimeriidae</taxon>
        <taxon>Eimeria</taxon>
    </lineage>
</organism>
<evidence type="ECO:0000256" key="1">
    <source>
        <dbReference type="SAM" id="MobiDB-lite"/>
    </source>
</evidence>
<evidence type="ECO:0000313" key="3">
    <source>
        <dbReference type="EMBL" id="CDJ33063.1"/>
    </source>
</evidence>
<reference evidence="3" key="1">
    <citation type="submission" date="2013-10" db="EMBL/GenBank/DDBJ databases">
        <title>Genomic analysis of the causative agents of coccidiosis in chickens.</title>
        <authorList>
            <person name="Reid A.J."/>
            <person name="Blake D."/>
            <person name="Billington K."/>
            <person name="Browne H."/>
            <person name="Dunn M."/>
            <person name="Hung S."/>
            <person name="Kawahara F."/>
            <person name="Miranda-Saavedra D."/>
            <person name="Mourier T."/>
            <person name="Nagra H."/>
            <person name="Otto T.D."/>
            <person name="Rawlings N."/>
            <person name="Sanchez A."/>
            <person name="Sanders M."/>
            <person name="Subramaniam C."/>
            <person name="Tay Y."/>
            <person name="Dear P."/>
            <person name="Doerig C."/>
            <person name="Gruber A."/>
            <person name="Parkinson J."/>
            <person name="Shirley M."/>
            <person name="Wan K.L."/>
            <person name="Berriman M."/>
            <person name="Tomley F."/>
            <person name="Pain A."/>
        </authorList>
    </citation>
    <scope>NUCLEOTIDE SEQUENCE [LARGE SCALE GENOMIC DNA]</scope>
    <source>
        <strain evidence="3">Houghton</strain>
    </source>
</reference>
<proteinExistence type="predicted"/>
<dbReference type="RefSeq" id="XP_013355627.1">
    <property type="nucleotide sequence ID" value="XM_013500173.1"/>
</dbReference>
<dbReference type="InterPro" id="IPR038765">
    <property type="entry name" value="Papain-like_cys_pep_sf"/>
</dbReference>
<protein>
    <recommendedName>
        <fullName evidence="5">Ubiquitin-like protease family profile domain-containing protein</fullName>
    </recommendedName>
</protein>
<gene>
    <name evidence="3" type="ORF">EMH_0050570</name>
</gene>
<feature type="compositionally biased region" description="Basic residues" evidence="1">
    <location>
        <begin position="346"/>
        <end position="356"/>
    </location>
</feature>
<evidence type="ECO:0000313" key="4">
    <source>
        <dbReference type="Proteomes" id="UP000030744"/>
    </source>
</evidence>
<feature type="compositionally biased region" description="Acidic residues" evidence="1">
    <location>
        <begin position="122"/>
        <end position="135"/>
    </location>
</feature>
<feature type="region of interest" description="Disordered" evidence="1">
    <location>
        <begin position="116"/>
        <end position="356"/>
    </location>
</feature>
<feature type="region of interest" description="Disordered" evidence="1">
    <location>
        <begin position="15"/>
        <end position="39"/>
    </location>
</feature>
<reference evidence="3" key="2">
    <citation type="submission" date="2013-10" db="EMBL/GenBank/DDBJ databases">
        <authorList>
            <person name="Aslett M."/>
        </authorList>
    </citation>
    <scope>NUCLEOTIDE SEQUENCE [LARGE SCALE GENOMIC DNA]</scope>
    <source>
        <strain evidence="3">Houghton</strain>
    </source>
</reference>
<dbReference type="AlphaFoldDB" id="U6KC51"/>
<feature type="compositionally biased region" description="Acidic residues" evidence="1">
    <location>
        <begin position="203"/>
        <end position="213"/>
    </location>
</feature>
<feature type="compositionally biased region" description="Basic and acidic residues" evidence="1">
    <location>
        <begin position="215"/>
        <end position="226"/>
    </location>
</feature>
<dbReference type="SUPFAM" id="SSF54001">
    <property type="entry name" value="Cysteine proteinases"/>
    <property type="match status" value="1"/>
</dbReference>
<keyword evidence="4" id="KW-1185">Reference proteome</keyword>
<dbReference type="Gene3D" id="3.40.395.10">
    <property type="entry name" value="Adenoviral Proteinase, Chain A"/>
    <property type="match status" value="1"/>
</dbReference>
<feature type="transmembrane region" description="Helical" evidence="2">
    <location>
        <begin position="47"/>
        <end position="68"/>
    </location>
</feature>
<evidence type="ECO:0008006" key="5">
    <source>
        <dbReference type="Google" id="ProtNLM"/>
    </source>
</evidence>